<dbReference type="InterPro" id="IPR042226">
    <property type="entry name" value="eFR1_2_sf"/>
</dbReference>
<dbReference type="InterPro" id="IPR041202">
    <property type="entry name" value="BaeRF_family10"/>
</dbReference>
<keyword evidence="2" id="KW-1185">Reference proteome</keyword>
<dbReference type="SUPFAM" id="SSF55315">
    <property type="entry name" value="L30e-like"/>
    <property type="match status" value="1"/>
</dbReference>
<protein>
    <recommendedName>
        <fullName evidence="3">eRF1 domain-containing protein</fullName>
    </recommendedName>
</protein>
<organism evidence="1 2">
    <name type="scientific">Thermatribacter velox</name>
    <dbReference type="NCBI Taxonomy" id="3039681"/>
    <lineage>
        <taxon>Bacteria</taxon>
        <taxon>Pseudomonadati</taxon>
        <taxon>Atribacterota</taxon>
        <taxon>Atribacteria</taxon>
        <taxon>Atribacterales</taxon>
        <taxon>Thermatribacteraceae</taxon>
        <taxon>Thermatribacter</taxon>
    </lineage>
</organism>
<dbReference type="Gene3D" id="3.30.1330.30">
    <property type="match status" value="1"/>
</dbReference>
<accession>A0ABZ2YH72</accession>
<sequence length="388" mass="45369">MNNREERLITAEKIEEILKYRPQKGWVTSFYLNIDPRFIVAEKFKKVAQNVYREKLAELKSGDVAEERVRQFERDFSQINQFLEEKLEIKGRTRGIAAFVNSEENLFRVFLLPQAAKNQIIFDPDPYLRPLTAILDEYHRLLVAIVDHRDARLFEVYMGEIMEHEEHKTNIRGKIKEGGWYGLEERRIERKIENQILQHYKEVAFACMEHFRKGHFDYLLVGIKKEDYPAFLNLLHSYLRTRVKGRLNLNPKDPINVIIEEALKAEQNIETEEDNQILQELIEKIGNDDLATSSLPNVLRALHFGACQMVVVDEDLTQEGFVCPQCHYITLEKSDCPLCNLPPVEVEDIIDEIIAEVLLQGGEVKYIKTDNPLLEKIQRIGAFLRFKV</sequence>
<dbReference type="Pfam" id="PF18854">
    <property type="entry name" value="baeRF_family10"/>
    <property type="match status" value="1"/>
</dbReference>
<evidence type="ECO:0000313" key="2">
    <source>
        <dbReference type="Proteomes" id="UP001461341"/>
    </source>
</evidence>
<evidence type="ECO:0008006" key="3">
    <source>
        <dbReference type="Google" id="ProtNLM"/>
    </source>
</evidence>
<evidence type="ECO:0000313" key="1">
    <source>
        <dbReference type="EMBL" id="WZL77170.1"/>
    </source>
</evidence>
<dbReference type="Proteomes" id="UP001461341">
    <property type="component" value="Chromosome"/>
</dbReference>
<dbReference type="Gene3D" id="3.30.420.60">
    <property type="entry name" value="eRF1 domain 2"/>
    <property type="match status" value="1"/>
</dbReference>
<dbReference type="EMBL" id="CP121689">
    <property type="protein sequence ID" value="WZL77170.1"/>
    <property type="molecule type" value="Genomic_DNA"/>
</dbReference>
<dbReference type="InterPro" id="IPR029064">
    <property type="entry name" value="Ribosomal_eL30-like_sf"/>
</dbReference>
<reference evidence="1 2" key="1">
    <citation type="submission" date="2023-03" db="EMBL/GenBank/DDBJ databases">
        <title>Novel Species.</title>
        <authorList>
            <person name="Ma S."/>
        </authorList>
    </citation>
    <scope>NUCLEOTIDE SEQUENCE [LARGE SCALE GENOMIC DNA]</scope>
    <source>
        <strain evidence="1 2">B11</strain>
    </source>
</reference>
<name>A0ABZ2YH72_9BACT</name>
<gene>
    <name evidence="1" type="ORF">QBE54_05505</name>
</gene>
<dbReference type="RefSeq" id="WP_369019336.1">
    <property type="nucleotide sequence ID" value="NZ_CP121689.1"/>
</dbReference>
<proteinExistence type="predicted"/>